<reference evidence="1" key="2">
    <citation type="submission" date="2020-05" db="UniProtKB">
        <authorList>
            <consortium name="Ensembl"/>
        </authorList>
    </citation>
    <scope>IDENTIFICATION</scope>
</reference>
<dbReference type="AlphaFoldDB" id="A0A6I8QJN4"/>
<reference evidence="1" key="1">
    <citation type="journal article" date="2010" name="Science">
        <title>The genome of the Western clawed frog Xenopus tropicalis.</title>
        <authorList>
            <person name="Hellsten U."/>
            <person name="Harland R.M."/>
            <person name="Gilchrist M.J."/>
            <person name="Hendrix D."/>
            <person name="Jurka J."/>
            <person name="Kapitonov V."/>
            <person name="Ovcharenko I."/>
            <person name="Putnam N.H."/>
            <person name="Shu S."/>
            <person name="Taher L."/>
            <person name="Blitz I.L."/>
            <person name="Blumberg B."/>
            <person name="Dichmann D.S."/>
            <person name="Dubchak I."/>
            <person name="Amaya E."/>
            <person name="Detter J.C."/>
            <person name="Fletcher R."/>
            <person name="Gerhard D.S."/>
            <person name="Goodstein D."/>
            <person name="Graves T."/>
            <person name="Grigoriev I.V."/>
            <person name="Grimwood J."/>
            <person name="Kawashima T."/>
            <person name="Lindquist E."/>
            <person name="Lucas S.M."/>
            <person name="Mead P.E."/>
            <person name="Mitros T."/>
            <person name="Ogino H."/>
            <person name="Ohta Y."/>
            <person name="Poliakov A.V."/>
            <person name="Pollet N."/>
            <person name="Robert J."/>
            <person name="Salamov A."/>
            <person name="Sater A.K."/>
            <person name="Schmutz J."/>
            <person name="Terry A."/>
            <person name="Vize P.D."/>
            <person name="Warren W.C."/>
            <person name="Wells D."/>
            <person name="Wills A."/>
            <person name="Wilson R.K."/>
            <person name="Zimmerman L.B."/>
            <person name="Zorn A.M."/>
            <person name="Grainger R."/>
            <person name="Grammer T."/>
            <person name="Khokha M.K."/>
            <person name="Richardson P.M."/>
            <person name="Rokhsar D.S."/>
        </authorList>
    </citation>
    <scope>NUCLEOTIDE SEQUENCE [LARGE SCALE GENOMIC DNA]</scope>
    <source>
        <strain evidence="1">Nigerian</strain>
    </source>
</reference>
<sequence>MKHLSLKASLTCTGLFVLYSSISPSPGFVSMLPVFTAFPTLEPSVLNRIFASAGRSGTSCLMFMVDAPPKLRTIMKTLLSPSSSLTYAKTFKSLHV</sequence>
<protein>
    <submittedName>
        <fullName evidence="1">Uncharacterized protein</fullName>
    </submittedName>
</protein>
<dbReference type="GeneTree" id="ENSGT00960000189319"/>
<accession>A0A6I8QJN4</accession>
<name>A0A6I8QJN4_XENTR</name>
<proteinExistence type="predicted"/>
<dbReference type="Bgee" id="ENSXETG00000034675">
    <property type="expression patterns" value="Expressed in gastrula and 3 other cell types or tissues"/>
</dbReference>
<dbReference type="Ensembl" id="ENSXETT00000070023">
    <property type="protein sequence ID" value="ENSXETP00000069827"/>
    <property type="gene ID" value="ENSXETG00000034675"/>
</dbReference>
<dbReference type="InParanoid" id="A0A6I8QJN4"/>
<evidence type="ECO:0000313" key="1">
    <source>
        <dbReference type="Ensembl" id="ENSXETP00000069827"/>
    </source>
</evidence>
<organism evidence="1">
    <name type="scientific">Xenopus tropicalis</name>
    <name type="common">Western clawed frog</name>
    <name type="synonym">Silurana tropicalis</name>
    <dbReference type="NCBI Taxonomy" id="8364"/>
    <lineage>
        <taxon>Eukaryota</taxon>
        <taxon>Metazoa</taxon>
        <taxon>Chordata</taxon>
        <taxon>Craniata</taxon>
        <taxon>Vertebrata</taxon>
        <taxon>Euteleostomi</taxon>
        <taxon>Amphibia</taxon>
        <taxon>Batrachia</taxon>
        <taxon>Anura</taxon>
        <taxon>Pipoidea</taxon>
        <taxon>Pipidae</taxon>
        <taxon>Xenopodinae</taxon>
        <taxon>Xenopus</taxon>
        <taxon>Silurana</taxon>
    </lineage>
</organism>